<evidence type="ECO:0000256" key="6">
    <source>
        <dbReference type="ARBA" id="ARBA00022692"/>
    </source>
</evidence>
<evidence type="ECO:0000256" key="1">
    <source>
        <dbReference type="ARBA" id="ARBA00004141"/>
    </source>
</evidence>
<evidence type="ECO:0000313" key="17">
    <source>
        <dbReference type="Proteomes" id="UP000770717"/>
    </source>
</evidence>
<dbReference type="Pfam" id="PF04387">
    <property type="entry name" value="PTPLA"/>
    <property type="match status" value="1"/>
</dbReference>
<keyword evidence="10 15" id="KW-0472">Membrane</keyword>
<gene>
    <name evidence="16" type="ORF">GDO78_003226</name>
</gene>
<feature type="transmembrane region" description="Helical" evidence="15">
    <location>
        <begin position="45"/>
        <end position="68"/>
    </location>
</feature>
<comment type="catalytic activity">
    <reaction evidence="14">
        <text>a very-long-chain (3R)-3-hydroxyacyl-CoA = a very-long-chain (2E)-enoyl-CoA + H2O</text>
        <dbReference type="Rhea" id="RHEA:45812"/>
        <dbReference type="ChEBI" id="CHEBI:15377"/>
        <dbReference type="ChEBI" id="CHEBI:83728"/>
        <dbReference type="ChEBI" id="CHEBI:85440"/>
        <dbReference type="EC" id="4.2.1.134"/>
    </reaction>
    <physiologicalReaction direction="left-to-right" evidence="14">
        <dbReference type="Rhea" id="RHEA:45813"/>
    </physiologicalReaction>
</comment>
<dbReference type="EC" id="4.2.1.134" evidence="4 15"/>
<comment type="similarity">
    <text evidence="3 15">Belongs to the very long-chain fatty acids dehydratase HACD family.</text>
</comment>
<dbReference type="OrthoDB" id="46988at2759"/>
<organism evidence="16 17">
    <name type="scientific">Eleutherodactylus coqui</name>
    <name type="common">Puerto Rican coqui</name>
    <dbReference type="NCBI Taxonomy" id="57060"/>
    <lineage>
        <taxon>Eukaryota</taxon>
        <taxon>Metazoa</taxon>
        <taxon>Chordata</taxon>
        <taxon>Craniata</taxon>
        <taxon>Vertebrata</taxon>
        <taxon>Euteleostomi</taxon>
        <taxon>Amphibia</taxon>
        <taxon>Batrachia</taxon>
        <taxon>Anura</taxon>
        <taxon>Neobatrachia</taxon>
        <taxon>Hyloidea</taxon>
        <taxon>Eleutherodactylidae</taxon>
        <taxon>Eleutherodactylinae</taxon>
        <taxon>Eleutherodactylus</taxon>
        <taxon>Eleutherodactylus</taxon>
    </lineage>
</organism>
<evidence type="ECO:0000256" key="12">
    <source>
        <dbReference type="ARBA" id="ARBA00023239"/>
    </source>
</evidence>
<evidence type="ECO:0000256" key="13">
    <source>
        <dbReference type="ARBA" id="ARBA00023688"/>
    </source>
</evidence>
<dbReference type="UniPathway" id="UPA00094"/>
<feature type="transmembrane region" description="Helical" evidence="15">
    <location>
        <begin position="88"/>
        <end position="108"/>
    </location>
</feature>
<evidence type="ECO:0000313" key="16">
    <source>
        <dbReference type="EMBL" id="KAG9476570.1"/>
    </source>
</evidence>
<dbReference type="PANTHER" id="PTHR11035">
    <property type="entry name" value="VERY-LONG-CHAIN (3R)-3-HYDROXYACYL-COA DEHYDRATASE"/>
    <property type="match status" value="1"/>
</dbReference>
<dbReference type="EMBL" id="WNTK01000011">
    <property type="protein sequence ID" value="KAG9476570.1"/>
    <property type="molecule type" value="Genomic_DNA"/>
</dbReference>
<evidence type="ECO:0000256" key="14">
    <source>
        <dbReference type="ARBA" id="ARBA00023727"/>
    </source>
</evidence>
<proteinExistence type="inferred from homology"/>
<evidence type="ECO:0000256" key="5">
    <source>
        <dbReference type="ARBA" id="ARBA00022516"/>
    </source>
</evidence>
<comment type="caution">
    <text evidence="15">Lacks conserved residue(s) required for the propagation of feature annotation.</text>
</comment>
<comment type="pathway">
    <text evidence="2 15">Lipid metabolism; fatty acid biosynthesis.</text>
</comment>
<name>A0A8J6K2M7_ELECQ</name>
<keyword evidence="11 15" id="KW-0275">Fatty acid biosynthesis</keyword>
<dbReference type="GO" id="GO:0102158">
    <property type="term" value="F:very-long-chain (3R)-3-hydroxyacyl-CoA dehydratase activity"/>
    <property type="evidence" value="ECO:0007669"/>
    <property type="project" value="UniProtKB-EC"/>
</dbReference>
<dbReference type="Proteomes" id="UP000770717">
    <property type="component" value="Unassembled WGS sequence"/>
</dbReference>
<comment type="catalytic activity">
    <reaction evidence="13">
        <text>(3R)-hydroxyhexadecanoyl-CoA = (2E)-hexadecenoyl-CoA + H2O</text>
        <dbReference type="Rhea" id="RHEA:39159"/>
        <dbReference type="ChEBI" id="CHEBI:15377"/>
        <dbReference type="ChEBI" id="CHEBI:61526"/>
        <dbReference type="ChEBI" id="CHEBI:74278"/>
    </reaction>
    <physiologicalReaction direction="left-to-right" evidence="13">
        <dbReference type="Rhea" id="RHEA:39160"/>
    </physiologicalReaction>
</comment>
<evidence type="ECO:0000256" key="9">
    <source>
        <dbReference type="ARBA" id="ARBA00023098"/>
    </source>
</evidence>
<evidence type="ECO:0000256" key="10">
    <source>
        <dbReference type="ARBA" id="ARBA00023136"/>
    </source>
</evidence>
<keyword evidence="6 15" id="KW-0812">Transmembrane</keyword>
<dbReference type="GO" id="GO:0030497">
    <property type="term" value="P:fatty acid elongation"/>
    <property type="evidence" value="ECO:0007669"/>
    <property type="project" value="TreeGrafter"/>
</dbReference>
<sequence length="128" mass="15002">MEGYCRIPAHYSACVLRAGTDLHHSEGCITSDAILCFLPLRRYNLFIVLYPLGVAGELLTIYAALPYVRKTGMYSLRLPNKYNVSFDYYYFLIAVMCFYVPLFPQLYFHMLRQRRKVLYGEVFVEKDD</sequence>
<reference evidence="16" key="1">
    <citation type="thesis" date="2020" institute="ProQuest LLC" country="789 East Eisenhower Parkway, Ann Arbor, MI, USA">
        <title>Comparative Genomics and Chromosome Evolution.</title>
        <authorList>
            <person name="Mudd A.B."/>
        </authorList>
    </citation>
    <scope>NUCLEOTIDE SEQUENCE</scope>
    <source>
        <strain evidence="16">HN-11 Male</strain>
        <tissue evidence="16">Kidney and liver</tissue>
    </source>
</reference>
<keyword evidence="17" id="KW-1185">Reference proteome</keyword>
<comment type="subcellular location">
    <subcellularLocation>
        <location evidence="15">Endoplasmic reticulum membrane</location>
        <topology evidence="15">Multi-pass membrane protein</topology>
    </subcellularLocation>
    <subcellularLocation>
        <location evidence="1">Membrane</location>
        <topology evidence="1">Multi-pass membrane protein</topology>
    </subcellularLocation>
</comment>
<evidence type="ECO:0000256" key="2">
    <source>
        <dbReference type="ARBA" id="ARBA00005194"/>
    </source>
</evidence>
<dbReference type="GO" id="GO:0030148">
    <property type="term" value="P:sphingolipid biosynthetic process"/>
    <property type="evidence" value="ECO:0007669"/>
    <property type="project" value="TreeGrafter"/>
</dbReference>
<keyword evidence="5 15" id="KW-0444">Lipid biosynthesis</keyword>
<keyword evidence="9 15" id="KW-0443">Lipid metabolism</keyword>
<comment type="function">
    <text evidence="15">Catalyzes the third of the four reactions of the long-chain fatty acids elongation cycle. This endoplasmic reticulum-bound enzymatic process, allows the addition of two carbons to the chain of long- and very long-chain fatty acids/VLCFAs per cycle. This enzyme catalyzes the dehydration of the 3-hydroxyacyl-CoA intermediate into trans-2,3-enoyl-CoA, within each cycle of fatty acid elongation. Thereby, it participates to the production of VLCFAs of different chain lengths that are involved in multiple biological processes as precursors of membrane lipids and lipid mediators.</text>
</comment>
<dbReference type="AlphaFoldDB" id="A0A8J6K2M7"/>
<keyword evidence="15" id="KW-0256">Endoplasmic reticulum</keyword>
<protein>
    <recommendedName>
        <fullName evidence="4 15">Very-long-chain (3R)-3-hydroxyacyl-CoA dehydratase</fullName>
        <ecNumber evidence="4 15">4.2.1.134</ecNumber>
    </recommendedName>
</protein>
<evidence type="ECO:0000256" key="15">
    <source>
        <dbReference type="RuleBase" id="RU363109"/>
    </source>
</evidence>
<dbReference type="InterPro" id="IPR007482">
    <property type="entry name" value="Tyr_Pase-like_PTPLA"/>
</dbReference>
<accession>A0A8J6K2M7</accession>
<evidence type="ECO:0000256" key="7">
    <source>
        <dbReference type="ARBA" id="ARBA00022832"/>
    </source>
</evidence>
<evidence type="ECO:0000256" key="3">
    <source>
        <dbReference type="ARBA" id="ARBA00007811"/>
    </source>
</evidence>
<dbReference type="GO" id="GO:0042761">
    <property type="term" value="P:very long-chain fatty acid biosynthetic process"/>
    <property type="evidence" value="ECO:0007669"/>
    <property type="project" value="TreeGrafter"/>
</dbReference>
<dbReference type="GO" id="GO:0005789">
    <property type="term" value="C:endoplasmic reticulum membrane"/>
    <property type="evidence" value="ECO:0007669"/>
    <property type="project" value="UniProtKB-SubCell"/>
</dbReference>
<comment type="caution">
    <text evidence="16">The sequence shown here is derived from an EMBL/GenBank/DDBJ whole genome shotgun (WGS) entry which is preliminary data.</text>
</comment>
<evidence type="ECO:0000256" key="4">
    <source>
        <dbReference type="ARBA" id="ARBA00013122"/>
    </source>
</evidence>
<evidence type="ECO:0000256" key="8">
    <source>
        <dbReference type="ARBA" id="ARBA00022989"/>
    </source>
</evidence>
<keyword evidence="12 15" id="KW-0456">Lyase</keyword>
<keyword evidence="7 15" id="KW-0276">Fatty acid metabolism</keyword>
<keyword evidence="8 15" id="KW-1133">Transmembrane helix</keyword>
<evidence type="ECO:0000256" key="11">
    <source>
        <dbReference type="ARBA" id="ARBA00023160"/>
    </source>
</evidence>
<dbReference type="PANTHER" id="PTHR11035:SF22">
    <property type="entry name" value="VERY-LONG-CHAIN (3R)-3-HYDROXYACYL-COA DEHYDRATASE 1"/>
    <property type="match status" value="1"/>
</dbReference>